<evidence type="ECO:0000313" key="6">
    <source>
        <dbReference type="Proteomes" id="UP000298787"/>
    </source>
</evidence>
<evidence type="ECO:0000313" key="5">
    <source>
        <dbReference type="EMBL" id="TKS74790.1"/>
    </source>
</evidence>
<dbReference type="GO" id="GO:0005829">
    <property type="term" value="C:cytosol"/>
    <property type="evidence" value="ECO:0007669"/>
    <property type="project" value="TreeGrafter"/>
</dbReference>
<feature type="domain" description="Thioredoxin" evidence="4">
    <location>
        <begin position="4"/>
        <end position="207"/>
    </location>
</feature>
<keyword evidence="1 2" id="KW-0560">Oxidoreductase</keyword>
<dbReference type="InterPro" id="IPR024706">
    <property type="entry name" value="Peroxiredoxin_AhpC-typ"/>
</dbReference>
<dbReference type="InterPro" id="IPR013766">
    <property type="entry name" value="Thioredoxin_domain"/>
</dbReference>
<keyword evidence="2" id="KW-0575">Peroxidase</keyword>
<dbReference type="SUPFAM" id="SSF52833">
    <property type="entry name" value="Thioredoxin-like"/>
    <property type="match status" value="1"/>
</dbReference>
<name>A0A4U5UKK7_COLLU</name>
<dbReference type="EMBL" id="CM014085">
    <property type="protein sequence ID" value="TKS74790.1"/>
    <property type="molecule type" value="Genomic_DNA"/>
</dbReference>
<dbReference type="GO" id="GO:0004601">
    <property type="term" value="F:peroxidase activity"/>
    <property type="evidence" value="ECO:0007669"/>
    <property type="project" value="UniProtKB-UniRule"/>
</dbReference>
<dbReference type="Gene3D" id="3.30.1020.10">
    <property type="entry name" value="Antioxidant, Horf6, Chain A, domain2"/>
    <property type="match status" value="1"/>
</dbReference>
<reference evidence="5 6" key="1">
    <citation type="submission" date="2019-01" db="EMBL/GenBank/DDBJ databases">
        <title>Genome Assembly of Collichthys lucidus.</title>
        <authorList>
            <person name="Cai M."/>
            <person name="Xiao S."/>
        </authorList>
    </citation>
    <scope>NUCLEOTIDE SEQUENCE [LARGE SCALE GENOMIC DNA]</scope>
    <source>
        <strain evidence="5">JT15FE1705JMU</strain>
        <tissue evidence="5">Muscle</tissue>
    </source>
</reference>
<dbReference type="GO" id="GO:0045454">
    <property type="term" value="P:cell redox homeostasis"/>
    <property type="evidence" value="ECO:0007669"/>
    <property type="project" value="TreeGrafter"/>
</dbReference>
<keyword evidence="2" id="KW-0676">Redox-active center</keyword>
<sequence>MPGLLLGDEFPNFEADTTIGKIKFHDFLGDSWGILFSHPRDFTPVCTTELARAAKDVMSMNSAAESDLPFPIIADDKRELSVQLGMLDPDERDKDGLPLTARCVRNLSSLHTPVATVQDIEHDPNLTDANCQKKLSIQTIPSSYLCVQTAVPMLKTSKQSNLKKFYHLEPKVFVIGPDKKLKLSILYPATTGRNFDELLRVIDSLQLTAQKKVATPCRLEGTPFKSCVRTPGDKVMVIPSLSDAEAAALFPNGVTTKEVPSGKKYLRYTQP</sequence>
<keyword evidence="2" id="KW-0049">Antioxidant</keyword>
<dbReference type="PIRSF" id="PIRSF000239">
    <property type="entry name" value="AHPC"/>
    <property type="match status" value="1"/>
</dbReference>
<dbReference type="Pfam" id="PF00578">
    <property type="entry name" value="AhpC-TSA"/>
    <property type="match status" value="1"/>
</dbReference>
<dbReference type="FunFam" id="3.30.1020.10:FF:000001">
    <property type="entry name" value="1-Cys peroxiredoxin"/>
    <property type="match status" value="1"/>
</dbReference>
<comment type="similarity">
    <text evidence="2">Belongs to the peroxiredoxin family.</text>
</comment>
<protein>
    <submittedName>
        <fullName evidence="5">Peroxiredoxin-6</fullName>
    </submittedName>
</protein>
<organism evidence="5 6">
    <name type="scientific">Collichthys lucidus</name>
    <name type="common">Big head croaker</name>
    <name type="synonym">Sciaena lucida</name>
    <dbReference type="NCBI Taxonomy" id="240159"/>
    <lineage>
        <taxon>Eukaryota</taxon>
        <taxon>Metazoa</taxon>
        <taxon>Chordata</taxon>
        <taxon>Craniata</taxon>
        <taxon>Vertebrata</taxon>
        <taxon>Euteleostomi</taxon>
        <taxon>Actinopterygii</taxon>
        <taxon>Neopterygii</taxon>
        <taxon>Teleostei</taxon>
        <taxon>Neoteleostei</taxon>
        <taxon>Acanthomorphata</taxon>
        <taxon>Eupercaria</taxon>
        <taxon>Sciaenidae</taxon>
        <taxon>Collichthys</taxon>
    </lineage>
</organism>
<dbReference type="GO" id="GO:0005739">
    <property type="term" value="C:mitochondrion"/>
    <property type="evidence" value="ECO:0007669"/>
    <property type="project" value="TreeGrafter"/>
</dbReference>
<dbReference type="PROSITE" id="PS51352">
    <property type="entry name" value="THIOREDOXIN_2"/>
    <property type="match status" value="1"/>
</dbReference>
<comment type="function">
    <text evidence="2">Thiol-specific peroxidase that catalyzes the reduction of hydrogen peroxide and organic hydroperoxides to water and alcohols, respectively.</text>
</comment>
<dbReference type="Gene3D" id="3.40.30.10">
    <property type="entry name" value="Glutaredoxin"/>
    <property type="match status" value="2"/>
</dbReference>
<dbReference type="PANTHER" id="PTHR43503">
    <property type="entry name" value="MCG48959-RELATED"/>
    <property type="match status" value="1"/>
</dbReference>
<accession>A0A4U5UKK7</accession>
<dbReference type="InterPro" id="IPR036249">
    <property type="entry name" value="Thioredoxin-like_sf"/>
</dbReference>
<dbReference type="Proteomes" id="UP000298787">
    <property type="component" value="Chromosome 8"/>
</dbReference>
<dbReference type="STRING" id="240159.A0A4U5UKK7"/>
<feature type="active site" description="Cysteine sulfenic acid (-SOH) intermediate; for peroxidase activity" evidence="3">
    <location>
        <position position="46"/>
    </location>
</feature>
<keyword evidence="6" id="KW-1185">Reference proteome</keyword>
<evidence type="ECO:0000256" key="1">
    <source>
        <dbReference type="ARBA" id="ARBA00023002"/>
    </source>
</evidence>
<proteinExistence type="inferred from homology"/>
<gene>
    <name evidence="5" type="ORF">D9C73_008873</name>
</gene>
<dbReference type="AlphaFoldDB" id="A0A4U5UKK7"/>
<dbReference type="PANTHER" id="PTHR43503:SF4">
    <property type="entry name" value="PEROXIREDOXIN-6"/>
    <property type="match status" value="1"/>
</dbReference>
<evidence type="ECO:0000256" key="3">
    <source>
        <dbReference type="PIRSR" id="PIRSR000239-1"/>
    </source>
</evidence>
<evidence type="ECO:0000259" key="4">
    <source>
        <dbReference type="PROSITE" id="PS51352"/>
    </source>
</evidence>
<dbReference type="InterPro" id="IPR000866">
    <property type="entry name" value="AhpC/TSA"/>
</dbReference>
<evidence type="ECO:0000256" key="2">
    <source>
        <dbReference type="PIRNR" id="PIRNR000239"/>
    </source>
</evidence>